<evidence type="ECO:0000259" key="4">
    <source>
        <dbReference type="Pfam" id="PF00079"/>
    </source>
</evidence>
<keyword evidence="7" id="KW-1185">Reference proteome</keyword>
<evidence type="ECO:0000313" key="6">
    <source>
        <dbReference type="EMBL" id="KAF4721267.1"/>
    </source>
</evidence>
<feature type="domain" description="Methyltransferase type 11" evidence="5">
    <location>
        <begin position="146"/>
        <end position="243"/>
    </location>
</feature>
<dbReference type="GO" id="GO:0032259">
    <property type="term" value="P:methylation"/>
    <property type="evidence" value="ECO:0007669"/>
    <property type="project" value="UniProtKB-KW"/>
</dbReference>
<dbReference type="PANTHER" id="PTHR12176:SF79">
    <property type="entry name" value="METHYLTRANSFERASE TYPE 11 DOMAIN-CONTAINING PROTEIN"/>
    <property type="match status" value="1"/>
</dbReference>
<dbReference type="OMA" id="HWAVMDA"/>
<gene>
    <name evidence="6" type="ORF">FOZ63_001744</name>
</gene>
<name>A0A7J6RLB0_PEROL</name>
<organism evidence="6 7">
    <name type="scientific">Perkinsus olseni</name>
    <name type="common">Perkinsus atlanticus</name>
    <dbReference type="NCBI Taxonomy" id="32597"/>
    <lineage>
        <taxon>Eukaryota</taxon>
        <taxon>Sar</taxon>
        <taxon>Alveolata</taxon>
        <taxon>Perkinsozoa</taxon>
        <taxon>Perkinsea</taxon>
        <taxon>Perkinsida</taxon>
        <taxon>Perkinsidae</taxon>
        <taxon>Perkinsus</taxon>
    </lineage>
</organism>
<reference evidence="6 7" key="1">
    <citation type="submission" date="2020-04" db="EMBL/GenBank/DDBJ databases">
        <title>Perkinsus olseni comparative genomics.</title>
        <authorList>
            <person name="Bogema D.R."/>
        </authorList>
    </citation>
    <scope>NUCLEOTIDE SEQUENCE [LARGE SCALE GENOMIC DNA]</scope>
    <source>
        <strain evidence="6 7">ATCC PRA-207</strain>
    </source>
</reference>
<dbReference type="AlphaFoldDB" id="A0A7J6RLB0"/>
<evidence type="ECO:0000313" key="7">
    <source>
        <dbReference type="Proteomes" id="UP000553632"/>
    </source>
</evidence>
<accession>A0A7J6RLB0</accession>
<dbReference type="SUPFAM" id="SSF56574">
    <property type="entry name" value="Serpins"/>
    <property type="match status" value="1"/>
</dbReference>
<dbReference type="Gene3D" id="3.30.497.10">
    <property type="entry name" value="Antithrombin, subunit I, domain 2"/>
    <property type="match status" value="1"/>
</dbReference>
<dbReference type="Gene3D" id="3.40.50.150">
    <property type="entry name" value="Vaccinia Virus protein VP39"/>
    <property type="match status" value="1"/>
</dbReference>
<sequence>MDLLAFFLFGKLLESEPDDSTSNIVISPLSVYQTLAMAALGAKGSAADRIYKLTGAPSVDALLDDDYSSDAMLVVNSIWSNVLREDYVEAVQERLPVYSSPMAQYGRSEYWDERYTRDPEPFDWYQRWAGLKDVVQEYVKPDCKILNVGAGNSKLTEEMYEEGYQNIVNVDISSVVIKQMEERYQDKPGMVYQQADCRALEFSDGMFDVVIDKGTLDSILCGEGSSQNAQKMLSEISRVLNPSKGVYICISHGQQSYRLTYLQKPDFQWSVKVHTVAKPMMGMTSAIGGDEKDNVHYIYVCTKDDVKPNDEE</sequence>
<comment type="caution">
    <text evidence="6">The sequence shown here is derived from an EMBL/GenBank/DDBJ whole genome shotgun (WGS) entry which is preliminary data.</text>
</comment>
<dbReference type="PANTHER" id="PTHR12176">
    <property type="entry name" value="SAM-DEPENDENT METHYLTRANSFERASE SUPERFAMILY PROTEIN"/>
    <property type="match status" value="1"/>
</dbReference>
<evidence type="ECO:0000259" key="5">
    <source>
        <dbReference type="Pfam" id="PF08241"/>
    </source>
</evidence>
<dbReference type="Pfam" id="PF08241">
    <property type="entry name" value="Methyltransf_11"/>
    <property type="match status" value="1"/>
</dbReference>
<proteinExistence type="inferred from homology"/>
<dbReference type="FunFam" id="3.40.50.150:FF:000311">
    <property type="entry name" value="Methyltransferase protein 13"/>
    <property type="match status" value="1"/>
</dbReference>
<dbReference type="EMBL" id="JABANO010024850">
    <property type="protein sequence ID" value="KAF4721267.1"/>
    <property type="molecule type" value="Genomic_DNA"/>
</dbReference>
<dbReference type="InterPro" id="IPR023796">
    <property type="entry name" value="Serpin_dom"/>
</dbReference>
<keyword evidence="2" id="KW-0489">Methyltransferase</keyword>
<dbReference type="GO" id="GO:0008168">
    <property type="term" value="F:methyltransferase activity"/>
    <property type="evidence" value="ECO:0007669"/>
    <property type="project" value="UniProtKB-KW"/>
</dbReference>
<dbReference type="InterPro" id="IPR013216">
    <property type="entry name" value="Methyltransf_11"/>
</dbReference>
<dbReference type="InterPro" id="IPR051419">
    <property type="entry name" value="Lys/N-term_MeTrsfase_sf"/>
</dbReference>
<keyword evidence="3" id="KW-0808">Transferase</keyword>
<evidence type="ECO:0000256" key="3">
    <source>
        <dbReference type="ARBA" id="ARBA00022679"/>
    </source>
</evidence>
<evidence type="ECO:0000256" key="2">
    <source>
        <dbReference type="ARBA" id="ARBA00022603"/>
    </source>
</evidence>
<dbReference type="CDD" id="cd02440">
    <property type="entry name" value="AdoMet_MTases"/>
    <property type="match status" value="1"/>
</dbReference>
<dbReference type="Proteomes" id="UP000553632">
    <property type="component" value="Unassembled WGS sequence"/>
</dbReference>
<comment type="similarity">
    <text evidence="1">Belongs to the methyltransferase superfamily.</text>
</comment>
<protein>
    <recommendedName>
        <fullName evidence="8">Methyltransferase type 11 domain-containing protein</fullName>
    </recommendedName>
</protein>
<evidence type="ECO:0000256" key="1">
    <source>
        <dbReference type="ARBA" id="ARBA00008361"/>
    </source>
</evidence>
<dbReference type="InterPro" id="IPR036186">
    <property type="entry name" value="Serpin_sf"/>
</dbReference>
<dbReference type="InterPro" id="IPR042178">
    <property type="entry name" value="Serpin_sf_1"/>
</dbReference>
<dbReference type="InterPro" id="IPR029063">
    <property type="entry name" value="SAM-dependent_MTases_sf"/>
</dbReference>
<evidence type="ECO:0008006" key="8">
    <source>
        <dbReference type="Google" id="ProtNLM"/>
    </source>
</evidence>
<dbReference type="SUPFAM" id="SSF53335">
    <property type="entry name" value="S-adenosyl-L-methionine-dependent methyltransferases"/>
    <property type="match status" value="1"/>
</dbReference>
<feature type="domain" description="Serpin" evidence="4">
    <location>
        <begin position="4"/>
        <end position="58"/>
    </location>
</feature>
<dbReference type="Pfam" id="PF00079">
    <property type="entry name" value="Serpin"/>
    <property type="match status" value="1"/>
</dbReference>